<protein>
    <recommendedName>
        <fullName evidence="5">Large ribosomal subunit protein uL6</fullName>
    </recommendedName>
</protein>
<feature type="compositionally biased region" description="Basic and acidic residues" evidence="8">
    <location>
        <begin position="187"/>
        <end position="197"/>
    </location>
</feature>
<evidence type="ECO:0000256" key="1">
    <source>
        <dbReference type="ARBA" id="ARBA00022730"/>
    </source>
</evidence>
<dbReference type="GO" id="GO:0002181">
    <property type="term" value="P:cytoplasmic translation"/>
    <property type="evidence" value="ECO:0007669"/>
    <property type="project" value="TreeGrafter"/>
</dbReference>
<keyword evidence="1 5" id="KW-0699">rRNA-binding</keyword>
<feature type="domain" description="Large ribosomal subunit protein uL6 alpha-beta" evidence="9">
    <location>
        <begin position="32"/>
        <end position="102"/>
    </location>
</feature>
<keyword evidence="2 5" id="KW-0694">RNA-binding</keyword>
<feature type="domain" description="Large ribosomal subunit protein uL6 alpha-beta" evidence="9">
    <location>
        <begin position="111"/>
        <end position="187"/>
    </location>
</feature>
<evidence type="ECO:0000256" key="5">
    <source>
        <dbReference type="HAMAP-Rule" id="MF_01365"/>
    </source>
</evidence>
<dbReference type="PRINTS" id="PR00059">
    <property type="entry name" value="RIBOSOMALL6"/>
</dbReference>
<evidence type="ECO:0000313" key="10">
    <source>
        <dbReference type="EMBL" id="AUX47879.1"/>
    </source>
</evidence>
<evidence type="ECO:0000256" key="6">
    <source>
        <dbReference type="RuleBase" id="RU003869"/>
    </source>
</evidence>
<dbReference type="GO" id="GO:0019843">
    <property type="term" value="F:rRNA binding"/>
    <property type="evidence" value="ECO:0007669"/>
    <property type="project" value="UniProtKB-UniRule"/>
</dbReference>
<evidence type="ECO:0000256" key="7">
    <source>
        <dbReference type="RuleBase" id="RU003870"/>
    </source>
</evidence>
<dbReference type="PANTHER" id="PTHR11655:SF14">
    <property type="entry name" value="LARGE RIBOSOMAL SUBUNIT PROTEIN UL6M"/>
    <property type="match status" value="1"/>
</dbReference>
<reference evidence="10 11" key="1">
    <citation type="submission" date="2015-09" db="EMBL/GenBank/DDBJ databases">
        <title>Sorangium comparison.</title>
        <authorList>
            <person name="Zaburannyi N."/>
            <person name="Bunk B."/>
            <person name="Overmann J."/>
            <person name="Mueller R."/>
        </authorList>
    </citation>
    <scope>NUCLEOTIDE SEQUENCE [LARGE SCALE GENOMIC DNA]</scope>
    <source>
        <strain evidence="10 11">So ce26</strain>
    </source>
</reference>
<evidence type="ECO:0000256" key="8">
    <source>
        <dbReference type="SAM" id="MobiDB-lite"/>
    </source>
</evidence>
<dbReference type="AlphaFoldDB" id="A0A2L0F8X3"/>
<organism evidence="10 11">
    <name type="scientific">Sorangium cellulosum</name>
    <name type="common">Polyangium cellulosum</name>
    <dbReference type="NCBI Taxonomy" id="56"/>
    <lineage>
        <taxon>Bacteria</taxon>
        <taxon>Pseudomonadati</taxon>
        <taxon>Myxococcota</taxon>
        <taxon>Polyangia</taxon>
        <taxon>Polyangiales</taxon>
        <taxon>Polyangiaceae</taxon>
        <taxon>Sorangium</taxon>
    </lineage>
</organism>
<evidence type="ECO:0000256" key="4">
    <source>
        <dbReference type="ARBA" id="ARBA00023274"/>
    </source>
</evidence>
<evidence type="ECO:0000256" key="2">
    <source>
        <dbReference type="ARBA" id="ARBA00022884"/>
    </source>
</evidence>
<dbReference type="SUPFAM" id="SSF56053">
    <property type="entry name" value="Ribosomal protein L6"/>
    <property type="match status" value="2"/>
</dbReference>
<dbReference type="NCBIfam" id="TIGR03654">
    <property type="entry name" value="L6_bact"/>
    <property type="match status" value="1"/>
</dbReference>
<dbReference type="RefSeq" id="WP_104985819.1">
    <property type="nucleotide sequence ID" value="NZ_CP012673.1"/>
</dbReference>
<evidence type="ECO:0000256" key="3">
    <source>
        <dbReference type="ARBA" id="ARBA00022980"/>
    </source>
</evidence>
<comment type="subunit">
    <text evidence="5">Part of the 50S ribosomal subunit.</text>
</comment>
<sequence>MEAQANAAQTAGGDSRLAPKTSRVGKRPIDLPKGVTATVNGRKIDIKGPKGQLSRAITDRVEIKLDGGKLHVSSAAPGRDGSRLQGLTRALVASMVKGVAEGYERTLELKGTGYRVELKGTTLNFALGFSHPVTFAVPAGLTATIPADSKGTVLILTGADKELIGQTAATIRGFRPPEPYGGKGVRYRGERVREKAGKAGKGGKK</sequence>
<comment type="similarity">
    <text evidence="5 6">Belongs to the universal ribosomal protein uL6 family.</text>
</comment>
<accession>A0A2L0F8X3</accession>
<comment type="function">
    <text evidence="5 7">This protein binds to the 23S rRNA, and is important in its secondary structure. It is located near the subunit interface in the base of the L7/L12 stalk, and near the tRNA binding site of the peptidyltransferase center.</text>
</comment>
<proteinExistence type="inferred from homology"/>
<dbReference type="PANTHER" id="PTHR11655">
    <property type="entry name" value="60S/50S RIBOSOMAL PROTEIN L6/L9"/>
    <property type="match status" value="1"/>
</dbReference>
<keyword evidence="3 5" id="KW-0689">Ribosomal protein</keyword>
<dbReference type="Pfam" id="PF00347">
    <property type="entry name" value="Ribosomal_L6"/>
    <property type="match status" value="2"/>
</dbReference>
<dbReference type="GO" id="GO:0022625">
    <property type="term" value="C:cytosolic large ribosomal subunit"/>
    <property type="evidence" value="ECO:0007669"/>
    <property type="project" value="UniProtKB-UniRule"/>
</dbReference>
<dbReference type="InterPro" id="IPR036789">
    <property type="entry name" value="Ribosomal_uL6-like_a/b-dom_sf"/>
</dbReference>
<dbReference type="FunFam" id="3.90.930.12:FF:000002">
    <property type="entry name" value="50S ribosomal protein L6"/>
    <property type="match status" value="1"/>
</dbReference>
<dbReference type="Proteomes" id="UP000238348">
    <property type="component" value="Chromosome"/>
</dbReference>
<dbReference type="EMBL" id="CP012673">
    <property type="protein sequence ID" value="AUX47879.1"/>
    <property type="molecule type" value="Genomic_DNA"/>
</dbReference>
<feature type="region of interest" description="Disordered" evidence="8">
    <location>
        <begin position="1"/>
        <end position="32"/>
    </location>
</feature>
<dbReference type="OrthoDB" id="9805007at2"/>
<evidence type="ECO:0000259" key="9">
    <source>
        <dbReference type="Pfam" id="PF00347"/>
    </source>
</evidence>
<gene>
    <name evidence="5 10" type="primary">rplF</name>
    <name evidence="10" type="ORF">SOCE26_094050</name>
</gene>
<keyword evidence="4 5" id="KW-0687">Ribonucleoprotein</keyword>
<evidence type="ECO:0000313" key="11">
    <source>
        <dbReference type="Proteomes" id="UP000238348"/>
    </source>
</evidence>
<dbReference type="HAMAP" id="MF_01365_B">
    <property type="entry name" value="Ribosomal_uL6_B"/>
    <property type="match status" value="1"/>
</dbReference>
<feature type="region of interest" description="Disordered" evidence="8">
    <location>
        <begin position="178"/>
        <end position="205"/>
    </location>
</feature>
<dbReference type="PIRSF" id="PIRSF002162">
    <property type="entry name" value="Ribosomal_L6"/>
    <property type="match status" value="1"/>
</dbReference>
<dbReference type="InterPro" id="IPR020040">
    <property type="entry name" value="Ribosomal_uL6_a/b-dom"/>
</dbReference>
<name>A0A2L0F8X3_SORCE</name>
<dbReference type="GO" id="GO:0003735">
    <property type="term" value="F:structural constituent of ribosome"/>
    <property type="evidence" value="ECO:0007669"/>
    <property type="project" value="UniProtKB-UniRule"/>
</dbReference>
<dbReference type="Gene3D" id="3.90.930.12">
    <property type="entry name" value="Ribosomal protein L6, alpha-beta domain"/>
    <property type="match status" value="2"/>
</dbReference>
<dbReference type="InterPro" id="IPR000702">
    <property type="entry name" value="Ribosomal_uL6-like"/>
</dbReference>
<dbReference type="InterPro" id="IPR019906">
    <property type="entry name" value="Ribosomal_uL6_bac-type"/>
</dbReference>